<dbReference type="AlphaFoldDB" id="A0A0E9MUB5"/>
<comment type="caution">
    <text evidence="1">The sequence shown here is derived from an EMBL/GenBank/DDBJ whole genome shotgun (WGS) entry which is preliminary data.</text>
</comment>
<dbReference type="Proteomes" id="UP000033121">
    <property type="component" value="Unassembled WGS sequence"/>
</dbReference>
<dbReference type="EMBL" id="BBWV01000001">
    <property type="protein sequence ID" value="GAO41068.1"/>
    <property type="molecule type" value="Genomic_DNA"/>
</dbReference>
<name>A0A0E9MUB5_9BACT</name>
<protein>
    <submittedName>
        <fullName evidence="1">Uncharacterized protein</fullName>
    </submittedName>
</protein>
<dbReference type="STRING" id="1220578.FPE01S_01_00800"/>
<gene>
    <name evidence="1" type="ORF">FPE01S_01_00800</name>
</gene>
<reference evidence="1 2" key="1">
    <citation type="submission" date="2015-04" db="EMBL/GenBank/DDBJ databases">
        <title>Whole genome shotgun sequence of Flavihumibacter petaseus NBRC 106054.</title>
        <authorList>
            <person name="Miyazawa S."/>
            <person name="Hosoyama A."/>
            <person name="Hashimoto M."/>
            <person name="Noguchi M."/>
            <person name="Tsuchikane K."/>
            <person name="Ohji S."/>
            <person name="Yamazoe A."/>
            <person name="Ichikawa N."/>
            <person name="Kimura A."/>
            <person name="Fujita N."/>
        </authorList>
    </citation>
    <scope>NUCLEOTIDE SEQUENCE [LARGE SCALE GENOMIC DNA]</scope>
    <source>
        <strain evidence="1 2">NBRC 106054</strain>
    </source>
</reference>
<accession>A0A0E9MUB5</accession>
<dbReference type="RefSeq" id="WP_052955411.1">
    <property type="nucleotide sequence ID" value="NZ_BBWV01000001.1"/>
</dbReference>
<evidence type="ECO:0000313" key="1">
    <source>
        <dbReference type="EMBL" id="GAO41068.1"/>
    </source>
</evidence>
<organism evidence="1 2">
    <name type="scientific">Flavihumibacter petaseus NBRC 106054</name>
    <dbReference type="NCBI Taxonomy" id="1220578"/>
    <lineage>
        <taxon>Bacteria</taxon>
        <taxon>Pseudomonadati</taxon>
        <taxon>Bacteroidota</taxon>
        <taxon>Chitinophagia</taxon>
        <taxon>Chitinophagales</taxon>
        <taxon>Chitinophagaceae</taxon>
        <taxon>Flavihumibacter</taxon>
    </lineage>
</organism>
<evidence type="ECO:0000313" key="2">
    <source>
        <dbReference type="Proteomes" id="UP000033121"/>
    </source>
</evidence>
<dbReference type="PROSITE" id="PS51257">
    <property type="entry name" value="PROKAR_LIPOPROTEIN"/>
    <property type="match status" value="1"/>
</dbReference>
<dbReference type="OrthoDB" id="853480at2"/>
<proteinExistence type="predicted"/>
<sequence>MQTLPRTSTLLLLAGLVVTLVSCFDFSRRPVPPPPEQIFEEAYVPVYGTDPAKRTISATTAQPTEAAGKIYVAGKRLYQVEKYKGIHVIDYTDREHPQKMAFINIPGCTEVAVKSNVLFTNNMMDLVTVDISDLSVVKELSRTPTAFEVEYYFNGLAMDAKPEQRNVHYVCPNPYSGDVIEWKLEKKVAGAYCITQ</sequence>
<keyword evidence="2" id="KW-1185">Reference proteome</keyword>